<gene>
    <name evidence="1" type="ORF">EMCG_05063</name>
</gene>
<dbReference type="VEuPathDB" id="FungiDB:EMCG_05063"/>
<accession>A0A0G2J6L8</accession>
<dbReference type="Proteomes" id="UP000034164">
    <property type="component" value="Unassembled WGS sequence"/>
</dbReference>
<evidence type="ECO:0000313" key="1">
    <source>
        <dbReference type="EMBL" id="KKZ60141.1"/>
    </source>
</evidence>
<proteinExistence type="predicted"/>
<comment type="caution">
    <text evidence="1">The sequence shown here is derived from an EMBL/GenBank/DDBJ whole genome shotgun (WGS) entry which is preliminary data.</text>
</comment>
<sequence length="218" mass="25381">MSEWERTSVTQTVLEEDELIFNICHLENKSLMFSSFANITVSRLLLGEPVTKARYQQLCADVAHELHQTRVAWDAGWKGNPLNGSFVSHLLAFLKQGASLHLPYEAITSYVASVILMDAYPSTMHDSAHIFTEFCPRLVFRKLYWTAVYTALRQVYNMASFVNAQCQSVEDQLAALFDMMTTNKEPSSQIHRYNISKWKNYWRWVRLETMCFWCLWQS</sequence>
<dbReference type="OrthoDB" id="194358at2759"/>
<reference evidence="2" key="1">
    <citation type="journal article" date="2015" name="PLoS Genet.">
        <title>The dynamic genome and transcriptome of the human fungal pathogen Blastomyces and close relative Emmonsia.</title>
        <authorList>
            <person name="Munoz J.F."/>
            <person name="Gauthier G.M."/>
            <person name="Desjardins C.A."/>
            <person name="Gallo J.E."/>
            <person name="Holder J."/>
            <person name="Sullivan T.D."/>
            <person name="Marty A.J."/>
            <person name="Carmen J.C."/>
            <person name="Chen Z."/>
            <person name="Ding L."/>
            <person name="Gujja S."/>
            <person name="Magrini V."/>
            <person name="Misas E."/>
            <person name="Mitreva M."/>
            <person name="Priest M."/>
            <person name="Saif S."/>
            <person name="Whiston E.A."/>
            <person name="Young S."/>
            <person name="Zeng Q."/>
            <person name="Goldman W.E."/>
            <person name="Mardis E.R."/>
            <person name="Taylor J.W."/>
            <person name="McEwen J.G."/>
            <person name="Clay O.K."/>
            <person name="Klein B.S."/>
            <person name="Cuomo C.A."/>
        </authorList>
    </citation>
    <scope>NUCLEOTIDE SEQUENCE [LARGE SCALE GENOMIC DNA]</scope>
    <source>
        <strain evidence="2">UAMH 3008</strain>
    </source>
</reference>
<dbReference type="EMBL" id="LCZI01001578">
    <property type="protein sequence ID" value="KKZ60141.1"/>
    <property type="molecule type" value="Genomic_DNA"/>
</dbReference>
<protein>
    <submittedName>
        <fullName evidence="1">Uncharacterized protein</fullName>
    </submittedName>
</protein>
<dbReference type="AlphaFoldDB" id="A0A0G2J6L8"/>
<evidence type="ECO:0000313" key="2">
    <source>
        <dbReference type="Proteomes" id="UP000034164"/>
    </source>
</evidence>
<organism evidence="1 2">
    <name type="scientific">[Emmonsia] crescens</name>
    <dbReference type="NCBI Taxonomy" id="73230"/>
    <lineage>
        <taxon>Eukaryota</taxon>
        <taxon>Fungi</taxon>
        <taxon>Dikarya</taxon>
        <taxon>Ascomycota</taxon>
        <taxon>Pezizomycotina</taxon>
        <taxon>Eurotiomycetes</taxon>
        <taxon>Eurotiomycetidae</taxon>
        <taxon>Onygenales</taxon>
        <taxon>Ajellomycetaceae</taxon>
        <taxon>Emergomyces</taxon>
    </lineage>
</organism>
<name>A0A0G2J6L8_9EURO</name>